<evidence type="ECO:0008006" key="6">
    <source>
        <dbReference type="Google" id="ProtNLM"/>
    </source>
</evidence>
<dbReference type="SUPFAM" id="SSF75005">
    <property type="entry name" value="Arabinanase/levansucrase/invertase"/>
    <property type="match status" value="1"/>
</dbReference>
<sequence length="47" mass="5109">MPNVVFPCGAVLLNDKFFLYYGGADKVVGVATIGKDELLKNLESCRC</sequence>
<dbReference type="EMBL" id="PFBE01000014">
    <property type="protein sequence ID" value="PIT91851.1"/>
    <property type="molecule type" value="Genomic_DNA"/>
</dbReference>
<dbReference type="Proteomes" id="UP000229530">
    <property type="component" value="Unassembled WGS sequence"/>
</dbReference>
<protein>
    <recommendedName>
        <fullName evidence="6">Glycosidase</fullName>
    </recommendedName>
</protein>
<keyword evidence="1" id="KW-0328">Glycosyltransferase</keyword>
<proteinExistence type="inferred from homology"/>
<evidence type="ECO:0000256" key="1">
    <source>
        <dbReference type="ARBA" id="ARBA00022676"/>
    </source>
</evidence>
<keyword evidence="2" id="KW-0808">Transferase</keyword>
<comment type="similarity">
    <text evidence="3">Belongs to the glycosyl hydrolase 130 family.</text>
</comment>
<dbReference type="InterPro" id="IPR023296">
    <property type="entry name" value="Glyco_hydro_beta-prop_sf"/>
</dbReference>
<dbReference type="PANTHER" id="PTHR34106:SF5">
    <property type="entry name" value="GLYCOSIDASE"/>
    <property type="match status" value="1"/>
</dbReference>
<gene>
    <name evidence="4" type="ORF">COU12_01035</name>
</gene>
<dbReference type="InterPro" id="IPR007184">
    <property type="entry name" value="Mannoside_phosphorylase"/>
</dbReference>
<organism evidence="4 5">
    <name type="scientific">Candidatus Jorgensenbacteria bacterium CG10_big_fil_rev_8_21_14_0_10_54_38</name>
    <dbReference type="NCBI Taxonomy" id="1974593"/>
    <lineage>
        <taxon>Bacteria</taxon>
        <taxon>Candidatus Joergenseniibacteriota</taxon>
    </lineage>
</organism>
<dbReference type="PANTHER" id="PTHR34106">
    <property type="entry name" value="GLYCOSIDASE"/>
    <property type="match status" value="1"/>
</dbReference>
<dbReference type="Pfam" id="PF04041">
    <property type="entry name" value="Glyco_hydro_130"/>
    <property type="match status" value="1"/>
</dbReference>
<dbReference type="Gene3D" id="2.115.10.20">
    <property type="entry name" value="Glycosyl hydrolase domain, family 43"/>
    <property type="match status" value="1"/>
</dbReference>
<reference evidence="5" key="1">
    <citation type="submission" date="2017-09" db="EMBL/GenBank/DDBJ databases">
        <title>Depth-based differentiation of microbial function through sediment-hosted aquifers and enrichment of novel symbionts in the deep terrestrial subsurface.</title>
        <authorList>
            <person name="Probst A.J."/>
            <person name="Ladd B."/>
            <person name="Jarett J.K."/>
            <person name="Geller-Mcgrath D.E."/>
            <person name="Sieber C.M.K."/>
            <person name="Emerson J.B."/>
            <person name="Anantharaman K."/>
            <person name="Thomas B.C."/>
            <person name="Malmstrom R."/>
            <person name="Stieglmeier M."/>
            <person name="Klingl A."/>
            <person name="Woyke T."/>
            <person name="Ryan C.M."/>
            <person name="Banfield J.F."/>
        </authorList>
    </citation>
    <scope>NUCLEOTIDE SEQUENCE [LARGE SCALE GENOMIC DNA]</scope>
</reference>
<evidence type="ECO:0000256" key="2">
    <source>
        <dbReference type="ARBA" id="ARBA00022679"/>
    </source>
</evidence>
<evidence type="ECO:0000313" key="4">
    <source>
        <dbReference type="EMBL" id="PIT91851.1"/>
    </source>
</evidence>
<dbReference type="AlphaFoldDB" id="A0A2M6WGC8"/>
<name>A0A2M6WGC8_9BACT</name>
<comment type="caution">
    <text evidence="4">The sequence shown here is derived from an EMBL/GenBank/DDBJ whole genome shotgun (WGS) entry which is preliminary data.</text>
</comment>
<evidence type="ECO:0000313" key="5">
    <source>
        <dbReference type="Proteomes" id="UP000229530"/>
    </source>
</evidence>
<dbReference type="GO" id="GO:0016757">
    <property type="term" value="F:glycosyltransferase activity"/>
    <property type="evidence" value="ECO:0007669"/>
    <property type="project" value="UniProtKB-KW"/>
</dbReference>
<evidence type="ECO:0000256" key="3">
    <source>
        <dbReference type="ARBA" id="ARBA00024356"/>
    </source>
</evidence>
<accession>A0A2M6WGC8</accession>